<gene>
    <name evidence="2" type="ORF">EYF80_011637</name>
</gene>
<feature type="compositionally biased region" description="Polar residues" evidence="1">
    <location>
        <begin position="100"/>
        <end position="111"/>
    </location>
</feature>
<feature type="region of interest" description="Disordered" evidence="1">
    <location>
        <begin position="92"/>
        <end position="123"/>
    </location>
</feature>
<dbReference type="Proteomes" id="UP000314294">
    <property type="component" value="Unassembled WGS sequence"/>
</dbReference>
<name>A0A4Z2ILQ9_9TELE</name>
<proteinExistence type="predicted"/>
<keyword evidence="3" id="KW-1185">Reference proteome</keyword>
<evidence type="ECO:0000313" key="3">
    <source>
        <dbReference type="Proteomes" id="UP000314294"/>
    </source>
</evidence>
<accession>A0A4Z2ILQ9</accession>
<evidence type="ECO:0000256" key="1">
    <source>
        <dbReference type="SAM" id="MobiDB-lite"/>
    </source>
</evidence>
<dbReference type="EMBL" id="SRLO01000076">
    <property type="protein sequence ID" value="TNN78132.1"/>
    <property type="molecule type" value="Genomic_DNA"/>
</dbReference>
<evidence type="ECO:0000313" key="2">
    <source>
        <dbReference type="EMBL" id="TNN78132.1"/>
    </source>
</evidence>
<organism evidence="2 3">
    <name type="scientific">Liparis tanakae</name>
    <name type="common">Tanaka's snailfish</name>
    <dbReference type="NCBI Taxonomy" id="230148"/>
    <lineage>
        <taxon>Eukaryota</taxon>
        <taxon>Metazoa</taxon>
        <taxon>Chordata</taxon>
        <taxon>Craniata</taxon>
        <taxon>Vertebrata</taxon>
        <taxon>Euteleostomi</taxon>
        <taxon>Actinopterygii</taxon>
        <taxon>Neopterygii</taxon>
        <taxon>Teleostei</taxon>
        <taxon>Neoteleostei</taxon>
        <taxon>Acanthomorphata</taxon>
        <taxon>Eupercaria</taxon>
        <taxon>Perciformes</taxon>
        <taxon>Cottioidei</taxon>
        <taxon>Cottales</taxon>
        <taxon>Liparidae</taxon>
        <taxon>Liparis</taxon>
    </lineage>
</organism>
<sequence length="123" mass="12962">MDRAEAPPPAEPTHSWDFCQTLLQAAVLAAVPVRSVDQAVPLAGTGVHRVVLLAATEEALDKHTRGIAVNDEDMRDGTGRLQVPLHPSLSSRLYNSSVSIPHNTHSAGSTDTPPPPQTLSSTG</sequence>
<reference evidence="2 3" key="1">
    <citation type="submission" date="2019-03" db="EMBL/GenBank/DDBJ databases">
        <title>First draft genome of Liparis tanakae, snailfish: a comprehensive survey of snailfish specific genes.</title>
        <authorList>
            <person name="Kim W."/>
            <person name="Song I."/>
            <person name="Jeong J.-H."/>
            <person name="Kim D."/>
            <person name="Kim S."/>
            <person name="Ryu S."/>
            <person name="Song J.Y."/>
            <person name="Lee S.K."/>
        </authorList>
    </citation>
    <scope>NUCLEOTIDE SEQUENCE [LARGE SCALE GENOMIC DNA]</scope>
    <source>
        <tissue evidence="2">Muscle</tissue>
    </source>
</reference>
<protein>
    <submittedName>
        <fullName evidence="2">Uncharacterized protein</fullName>
    </submittedName>
</protein>
<dbReference type="AlphaFoldDB" id="A0A4Z2ILQ9"/>
<comment type="caution">
    <text evidence="2">The sequence shown here is derived from an EMBL/GenBank/DDBJ whole genome shotgun (WGS) entry which is preliminary data.</text>
</comment>